<accession>A0A9W7D5B2</accession>
<dbReference type="GO" id="GO:0016020">
    <property type="term" value="C:membrane"/>
    <property type="evidence" value="ECO:0007669"/>
    <property type="project" value="UniProtKB-SubCell"/>
</dbReference>
<dbReference type="OrthoDB" id="430354at2759"/>
<sequence>MRRSTPPFPLRSDKSSQLCSGSGPYTLTILGQSRAITAQRLALTRSAPSPSVLVHTAPCSPAAMSEAASMNSSLKRCSPRVFTIALLMSLGIIAVYLDSRLAWNSLHTPTHVFHSAERSHVPPVPVQDTPHVEPEKLQMVRTLNAIAQNTSQPRGIVIPVYEPIVKLAASLILELRTMGVDAPIEMPFCGDVTPQSQELLASKAALGSIRFYDVCELAAAATVEGDATRKVFCEDLDACQTKFRSFDIKVMSVVFSKFEEFMMVDADTAFFVSPAVLWDSEKYKATGTLLMNDRIAHEIYFMAERVGGKGNVSFQHRFMSKFDPVPFRSLPTLEREKATLPNPAPVELKFEPSDYLFNSHSWNLRTGHQVDSSLMFWSKKKQPRATAILGSFKALTDVGSPPSYGDKELYFYAAELAETQYSFSDHAIGAVGTDYHDNGPKNSTLCGDMAQVFPIKQASEDDVPLFYLNSDRVLHFKPEVEPVFYMKARMADVYPGAFGERRMECPFDITGAQFSDAEARHLTGRQRLHDLVIEWENIDQDSASDPQTKETKSSAVDGMVDEQMHQMRGAYRQVTTPNV</sequence>
<name>A0A9W7D5B2_9STRA</name>
<keyword evidence="3" id="KW-0328">Glycosyltransferase</keyword>
<dbReference type="GO" id="GO:0005794">
    <property type="term" value="C:Golgi apparatus"/>
    <property type="evidence" value="ECO:0007669"/>
    <property type="project" value="TreeGrafter"/>
</dbReference>
<evidence type="ECO:0000313" key="10">
    <source>
        <dbReference type="EMBL" id="GMF60572.1"/>
    </source>
</evidence>
<gene>
    <name evidence="10" type="ORF">Pfra01_002626900</name>
</gene>
<comment type="similarity">
    <text evidence="2">Belongs to the MNN1/MNT family.</text>
</comment>
<dbReference type="PANTHER" id="PTHR31392:SF1">
    <property type="entry name" value="ALPHA-1,3-MANNOSYLTRANSFERASE MNN1-RELATED"/>
    <property type="match status" value="1"/>
</dbReference>
<protein>
    <submittedName>
        <fullName evidence="10">Unnamed protein product</fullName>
    </submittedName>
</protein>
<dbReference type="GO" id="GO:0000033">
    <property type="term" value="F:alpha-1,3-mannosyltransferase activity"/>
    <property type="evidence" value="ECO:0007669"/>
    <property type="project" value="TreeGrafter"/>
</dbReference>
<keyword evidence="7" id="KW-1133">Transmembrane helix</keyword>
<keyword evidence="11" id="KW-1185">Reference proteome</keyword>
<evidence type="ECO:0000256" key="2">
    <source>
        <dbReference type="ARBA" id="ARBA00009105"/>
    </source>
</evidence>
<dbReference type="AlphaFoldDB" id="A0A9W7D5B2"/>
<keyword evidence="6" id="KW-0735">Signal-anchor</keyword>
<dbReference type="Pfam" id="PF11051">
    <property type="entry name" value="Mannosyl_trans3"/>
    <property type="match status" value="1"/>
</dbReference>
<evidence type="ECO:0000256" key="9">
    <source>
        <dbReference type="ARBA" id="ARBA00023180"/>
    </source>
</evidence>
<comment type="caution">
    <text evidence="10">The sequence shown here is derived from an EMBL/GenBank/DDBJ whole genome shotgun (WGS) entry which is preliminary data.</text>
</comment>
<keyword evidence="8" id="KW-0472">Membrane</keyword>
<comment type="subcellular location">
    <subcellularLocation>
        <location evidence="1">Membrane</location>
        <topology evidence="1">Single-pass type II membrane protein</topology>
    </subcellularLocation>
</comment>
<dbReference type="PANTHER" id="PTHR31392">
    <property type="entry name" value="ALPHA-1,3-MANNOSYLTRANSFERASE MNN1-RELATED"/>
    <property type="match status" value="1"/>
</dbReference>
<dbReference type="GO" id="GO:0006493">
    <property type="term" value="P:protein O-linked glycosylation"/>
    <property type="evidence" value="ECO:0007669"/>
    <property type="project" value="TreeGrafter"/>
</dbReference>
<evidence type="ECO:0000256" key="4">
    <source>
        <dbReference type="ARBA" id="ARBA00022679"/>
    </source>
</evidence>
<reference evidence="10" key="1">
    <citation type="submission" date="2023-04" db="EMBL/GenBank/DDBJ databases">
        <title>Phytophthora fragariaefolia NBRC 109709.</title>
        <authorList>
            <person name="Ichikawa N."/>
            <person name="Sato H."/>
            <person name="Tonouchi N."/>
        </authorList>
    </citation>
    <scope>NUCLEOTIDE SEQUENCE</scope>
    <source>
        <strain evidence="10">NBRC 109709</strain>
    </source>
</reference>
<organism evidence="10 11">
    <name type="scientific">Phytophthora fragariaefolia</name>
    <dbReference type="NCBI Taxonomy" id="1490495"/>
    <lineage>
        <taxon>Eukaryota</taxon>
        <taxon>Sar</taxon>
        <taxon>Stramenopiles</taxon>
        <taxon>Oomycota</taxon>
        <taxon>Peronosporomycetes</taxon>
        <taxon>Peronosporales</taxon>
        <taxon>Peronosporaceae</taxon>
        <taxon>Phytophthora</taxon>
    </lineage>
</organism>
<keyword evidence="5" id="KW-0812">Transmembrane</keyword>
<evidence type="ECO:0000256" key="6">
    <source>
        <dbReference type="ARBA" id="ARBA00022968"/>
    </source>
</evidence>
<dbReference type="EMBL" id="BSXT01005483">
    <property type="protein sequence ID" value="GMF60572.1"/>
    <property type="molecule type" value="Genomic_DNA"/>
</dbReference>
<keyword evidence="4" id="KW-0808">Transferase</keyword>
<evidence type="ECO:0000256" key="1">
    <source>
        <dbReference type="ARBA" id="ARBA00004606"/>
    </source>
</evidence>
<evidence type="ECO:0000256" key="5">
    <source>
        <dbReference type="ARBA" id="ARBA00022692"/>
    </source>
</evidence>
<keyword evidence="9" id="KW-0325">Glycoprotein</keyword>
<evidence type="ECO:0000256" key="8">
    <source>
        <dbReference type="ARBA" id="ARBA00023136"/>
    </source>
</evidence>
<dbReference type="InterPro" id="IPR022751">
    <property type="entry name" value="Alpha_mannosyltransferase"/>
</dbReference>
<evidence type="ECO:0000256" key="7">
    <source>
        <dbReference type="ARBA" id="ARBA00022989"/>
    </source>
</evidence>
<evidence type="ECO:0000256" key="3">
    <source>
        <dbReference type="ARBA" id="ARBA00022676"/>
    </source>
</evidence>
<evidence type="ECO:0000313" key="11">
    <source>
        <dbReference type="Proteomes" id="UP001165121"/>
    </source>
</evidence>
<proteinExistence type="inferred from homology"/>
<dbReference type="Proteomes" id="UP001165121">
    <property type="component" value="Unassembled WGS sequence"/>
</dbReference>